<dbReference type="Proteomes" id="UP001202328">
    <property type="component" value="Unassembled WGS sequence"/>
</dbReference>
<evidence type="ECO:0000313" key="1">
    <source>
        <dbReference type="EMBL" id="KAI3876541.1"/>
    </source>
</evidence>
<accession>A0AAD4SBU6</accession>
<comment type="caution">
    <text evidence="1">The sequence shown here is derived from an EMBL/GenBank/DDBJ whole genome shotgun (WGS) entry which is preliminary data.</text>
</comment>
<dbReference type="EMBL" id="JAJJMB010012492">
    <property type="protein sequence ID" value="KAI3876541.1"/>
    <property type="molecule type" value="Genomic_DNA"/>
</dbReference>
<protein>
    <submittedName>
        <fullName evidence="1">Uncharacterized protein</fullName>
    </submittedName>
</protein>
<reference evidence="1" key="1">
    <citation type="submission" date="2022-04" db="EMBL/GenBank/DDBJ databases">
        <title>A functionally conserved STORR gene fusion in Papaver species that diverged 16.8 million years ago.</title>
        <authorList>
            <person name="Catania T."/>
        </authorList>
    </citation>
    <scope>NUCLEOTIDE SEQUENCE</scope>
    <source>
        <strain evidence="1">S-188037</strain>
    </source>
</reference>
<keyword evidence="2" id="KW-1185">Reference proteome</keyword>
<proteinExistence type="predicted"/>
<name>A0AAD4SBU6_9MAGN</name>
<sequence length="88" mass="10042">MTDNTENQRSEGGSGQEIEIGNMEILMKSIAYMRQHQRLLEERLGISSPRHNSNQPGQLLHQYLKLAPEVFSGIPPDPEKAEEWLQNV</sequence>
<organism evidence="1 2">
    <name type="scientific">Papaver atlanticum</name>
    <dbReference type="NCBI Taxonomy" id="357466"/>
    <lineage>
        <taxon>Eukaryota</taxon>
        <taxon>Viridiplantae</taxon>
        <taxon>Streptophyta</taxon>
        <taxon>Embryophyta</taxon>
        <taxon>Tracheophyta</taxon>
        <taxon>Spermatophyta</taxon>
        <taxon>Magnoliopsida</taxon>
        <taxon>Ranunculales</taxon>
        <taxon>Papaveraceae</taxon>
        <taxon>Papaveroideae</taxon>
        <taxon>Papaver</taxon>
    </lineage>
</organism>
<dbReference type="AlphaFoldDB" id="A0AAD4SBU6"/>
<gene>
    <name evidence="1" type="ORF">MKW98_015924</name>
</gene>
<evidence type="ECO:0000313" key="2">
    <source>
        <dbReference type="Proteomes" id="UP001202328"/>
    </source>
</evidence>